<reference evidence="4" key="1">
    <citation type="journal article" date="2004" name="Nature">
        <title>Genome duplication in the teleost fish Tetraodon nigroviridis reveals the early vertebrate proto-karyotype.</title>
        <authorList>
            <person name="Jaillon O."/>
            <person name="Aury J.-M."/>
            <person name="Brunet F."/>
            <person name="Petit J.-L."/>
            <person name="Stange-Thomann N."/>
            <person name="Mauceli E."/>
            <person name="Bouneau L."/>
            <person name="Fischer C."/>
            <person name="Ozouf-Costaz C."/>
            <person name="Bernot A."/>
            <person name="Nicaud S."/>
            <person name="Jaffe D."/>
            <person name="Fisher S."/>
            <person name="Lutfalla G."/>
            <person name="Dossat C."/>
            <person name="Segurens B."/>
            <person name="Dasilva C."/>
            <person name="Salanoubat M."/>
            <person name="Levy M."/>
            <person name="Boudet N."/>
            <person name="Castellano S."/>
            <person name="Anthouard V."/>
            <person name="Jubin C."/>
            <person name="Castelli V."/>
            <person name="Katinka M."/>
            <person name="Vacherie B."/>
            <person name="Biemont C."/>
            <person name="Skalli Z."/>
            <person name="Cattolico L."/>
            <person name="Poulain J."/>
            <person name="De Berardinis V."/>
            <person name="Cruaud C."/>
            <person name="Duprat S."/>
            <person name="Brottier P."/>
            <person name="Coutanceau J.-P."/>
            <person name="Gouzy J."/>
            <person name="Parra G."/>
            <person name="Lardier G."/>
            <person name="Chapple C."/>
            <person name="McKernan K.J."/>
            <person name="McEwan P."/>
            <person name="Bosak S."/>
            <person name="Kellis M."/>
            <person name="Volff J.-N."/>
            <person name="Guigo R."/>
            <person name="Zody M.C."/>
            <person name="Mesirov J."/>
            <person name="Lindblad-Toh K."/>
            <person name="Birren B."/>
            <person name="Nusbaum C."/>
            <person name="Kahn D."/>
            <person name="Robinson-Rechavi M."/>
            <person name="Laudet V."/>
            <person name="Schachter V."/>
            <person name="Quetier F."/>
            <person name="Saurin W."/>
            <person name="Scarpelli C."/>
            <person name="Wincker P."/>
            <person name="Lander E.S."/>
            <person name="Weissenbach J."/>
            <person name="Roest Crollius H."/>
        </authorList>
    </citation>
    <scope>NUCLEOTIDE SEQUENCE [LARGE SCALE GENOMIC DNA]</scope>
</reference>
<dbReference type="OrthoDB" id="203908at2759"/>
<feature type="compositionally biased region" description="Acidic residues" evidence="2">
    <location>
        <begin position="8"/>
        <end position="21"/>
    </location>
</feature>
<dbReference type="SUPFAM" id="SSF51735">
    <property type="entry name" value="NAD(P)-binding Rossmann-fold domains"/>
    <property type="match status" value="1"/>
</dbReference>
<dbReference type="Gene3D" id="3.40.50.720">
    <property type="entry name" value="NAD(P)-binding Rossmann-like Domain"/>
    <property type="match status" value="1"/>
</dbReference>
<organism evidence="4">
    <name type="scientific">Tetraodon nigroviridis</name>
    <name type="common">Spotted green pufferfish</name>
    <name type="synonym">Chelonodon nigroviridis</name>
    <dbReference type="NCBI Taxonomy" id="99883"/>
    <lineage>
        <taxon>Eukaryota</taxon>
        <taxon>Metazoa</taxon>
        <taxon>Chordata</taxon>
        <taxon>Craniata</taxon>
        <taxon>Vertebrata</taxon>
        <taxon>Euteleostomi</taxon>
        <taxon>Actinopterygii</taxon>
        <taxon>Neopterygii</taxon>
        <taxon>Teleostei</taxon>
        <taxon>Neoteleostei</taxon>
        <taxon>Acanthomorphata</taxon>
        <taxon>Eupercaria</taxon>
        <taxon>Tetraodontiformes</taxon>
        <taxon>Tetradontoidea</taxon>
        <taxon>Tetraodontidae</taxon>
        <taxon>Tetraodon</taxon>
    </lineage>
</organism>
<name>Q4SET5_TETNG</name>
<dbReference type="PANTHER" id="PTHR44054">
    <property type="entry name" value="SYNAPTIC VESICLE MEMBRANE PROTEIN VAT-1 HOMOLOG-LIKE"/>
    <property type="match status" value="1"/>
</dbReference>
<dbReference type="GO" id="GO:0010637">
    <property type="term" value="P:negative regulation of mitochondrial fusion"/>
    <property type="evidence" value="ECO:0007669"/>
    <property type="project" value="TreeGrafter"/>
</dbReference>
<dbReference type="InterPro" id="IPR052100">
    <property type="entry name" value="SV-ATPase_mito-regulator"/>
</dbReference>
<evidence type="ECO:0000259" key="3">
    <source>
        <dbReference type="SMART" id="SM00829"/>
    </source>
</evidence>
<dbReference type="KEGG" id="tng:GSTEN00019397G001"/>
<feature type="non-terminal residue" evidence="4">
    <location>
        <position position="306"/>
    </location>
</feature>
<dbReference type="PANTHER" id="PTHR44054:SF1">
    <property type="entry name" value="SYNAPTIC VESICLE MEMBRANE PROTEIN VAT-1 HOMOLOG"/>
    <property type="match status" value="1"/>
</dbReference>
<protein>
    <submittedName>
        <fullName evidence="4">(spotted green pufferfish) hypothetical protein</fullName>
    </submittedName>
</protein>
<evidence type="ECO:0000256" key="1">
    <source>
        <dbReference type="ARBA" id="ARBA00023002"/>
    </source>
</evidence>
<feature type="region of interest" description="Disordered" evidence="2">
    <location>
        <begin position="86"/>
        <end position="111"/>
    </location>
</feature>
<accession>Q4SET5</accession>
<feature type="domain" description="Enoyl reductase (ER)" evidence="3">
    <location>
        <begin position="42"/>
        <end position="300"/>
    </location>
</feature>
<dbReference type="InterPro" id="IPR020843">
    <property type="entry name" value="ER"/>
</dbReference>
<dbReference type="EMBL" id="CAAE01014613">
    <property type="protein sequence ID" value="CAG00847.1"/>
    <property type="molecule type" value="Genomic_DNA"/>
</dbReference>
<evidence type="ECO:0000256" key="2">
    <source>
        <dbReference type="SAM" id="MobiDB-lite"/>
    </source>
</evidence>
<dbReference type="SUPFAM" id="SSF50129">
    <property type="entry name" value="GroES-like"/>
    <property type="match status" value="1"/>
</dbReference>
<feature type="region of interest" description="Disordered" evidence="2">
    <location>
        <begin position="1"/>
        <end position="31"/>
    </location>
</feature>
<comment type="caution">
    <text evidence="4">The sequence shown here is derived from an EMBL/GenBank/DDBJ whole genome shotgun (WGS) entry which is preliminary data.</text>
</comment>
<reference evidence="4" key="2">
    <citation type="submission" date="2004-02" db="EMBL/GenBank/DDBJ databases">
        <authorList>
            <consortium name="Genoscope"/>
            <consortium name="Whitehead Institute Centre for Genome Research"/>
        </authorList>
    </citation>
    <scope>NUCLEOTIDE SEQUENCE</scope>
</reference>
<keyword evidence="1" id="KW-0560">Oxidoreductase</keyword>
<evidence type="ECO:0000313" key="4">
    <source>
        <dbReference type="EMBL" id="CAG00847.1"/>
    </source>
</evidence>
<feature type="non-terminal residue" evidence="4">
    <location>
        <position position="1"/>
    </location>
</feature>
<dbReference type="InterPro" id="IPR036291">
    <property type="entry name" value="NAD(P)-bd_dom_sf"/>
</dbReference>
<dbReference type="Gene3D" id="3.90.180.10">
    <property type="entry name" value="Medium-chain alcohol dehydrogenases, catalytic domain"/>
    <property type="match status" value="2"/>
</dbReference>
<sequence length="306" mass="33213">AQQPPPEGGEEEEKVEEEVEEPSGGAPKKTLSFRALVLTGHGGYDKVKLQVKTQQEPRPGPGELRVRVRACGLNFAELLGPPGALRAAARPARRHGDGGRRGRRGGRGRCGGAPGGVGIAATQLCQTVPDVTIFGTASASKHETIAQGGVTHPVDYRTRDYVEEIRKISPNGVDIVLDPLGGLDTQKGFSLLKPLGTLIIFGAANVVTGQKKNLFALAKTWYHQLSLTALKLMQSNKTIGGFHLGFLSDEQLIRSTLSKLVELYRQGKIKPRIDSCFHFEEVSYAMRRMHDRQNIGKVILIPEAKK</sequence>
<dbReference type="Pfam" id="PF13602">
    <property type="entry name" value="ADH_zinc_N_2"/>
    <property type="match status" value="1"/>
</dbReference>
<dbReference type="InterPro" id="IPR011032">
    <property type="entry name" value="GroES-like_sf"/>
</dbReference>
<dbReference type="AlphaFoldDB" id="Q4SET5"/>
<dbReference type="GO" id="GO:0005741">
    <property type="term" value="C:mitochondrial outer membrane"/>
    <property type="evidence" value="ECO:0007669"/>
    <property type="project" value="TreeGrafter"/>
</dbReference>
<dbReference type="GO" id="GO:0016491">
    <property type="term" value="F:oxidoreductase activity"/>
    <property type="evidence" value="ECO:0007669"/>
    <property type="project" value="UniProtKB-KW"/>
</dbReference>
<gene>
    <name evidence="4" type="ORF">GSTENG00019397001</name>
</gene>
<dbReference type="SMART" id="SM00829">
    <property type="entry name" value="PKS_ER"/>
    <property type="match status" value="1"/>
</dbReference>
<proteinExistence type="predicted"/>